<feature type="transmembrane region" description="Helical" evidence="6">
    <location>
        <begin position="239"/>
        <end position="261"/>
    </location>
</feature>
<sequence>MRQPATLPARSPVAGLRRRRLSFVEVLAQSVSALAPSAAMVAVPALVLVPAGAATPWVLLAATALLVGVGWCLTQFARRMAAVGGLYSYTAKGLGPGGALVAGWALVIGYASVGVSALAGAGAYLGSLLGLAPTPLSSALLAALLGVAAVATTLRGIALSARVALALEVVSIALVVAVLTALVVLERGTGAVNEVTTATPGPGGLAVGAVLAVAGFMGFESASTLGVEARRPLVAVPRAVLWTPVVAGVLFLAAGAAQVLLLRTAPADVLDSAVPVGRLADLQGLGVLSGLLDAGIVASFFACVTGSVNALGRVLFSMGRERVLPAAAGRTSRRFGTPWVALLSVLPPVAGVPVVLLAAGVAPRTVLAGSLTVSAMGYLLAYVLACAAMPRFLRRIDELTPGPLVGGVLAAVLGSLVLLGAVLLGGAVVGVFVVLWLGGPLLWLFWRLRDPDRLTGVGVYDSATTGSVLAPRDR</sequence>
<dbReference type="PANTHER" id="PTHR42770:SF16">
    <property type="entry name" value="AMINO ACID PERMEASE"/>
    <property type="match status" value="1"/>
</dbReference>
<evidence type="ECO:0000256" key="6">
    <source>
        <dbReference type="SAM" id="Phobius"/>
    </source>
</evidence>
<keyword evidence="4 6" id="KW-1133">Transmembrane helix</keyword>
<evidence type="ECO:0000256" key="2">
    <source>
        <dbReference type="ARBA" id="ARBA00022475"/>
    </source>
</evidence>
<feature type="transmembrane region" description="Helical" evidence="6">
    <location>
        <begin position="205"/>
        <end position="227"/>
    </location>
</feature>
<evidence type="ECO:0000256" key="4">
    <source>
        <dbReference type="ARBA" id="ARBA00022989"/>
    </source>
</evidence>
<dbReference type="PANTHER" id="PTHR42770">
    <property type="entry name" value="AMINO ACID TRANSPORTER-RELATED"/>
    <property type="match status" value="1"/>
</dbReference>
<dbReference type="PIRSF" id="PIRSF006060">
    <property type="entry name" value="AA_transporter"/>
    <property type="match status" value="1"/>
</dbReference>
<evidence type="ECO:0000313" key="7">
    <source>
        <dbReference type="EMBL" id="MEI4279149.1"/>
    </source>
</evidence>
<dbReference type="InterPro" id="IPR002293">
    <property type="entry name" value="AA/rel_permease1"/>
</dbReference>
<evidence type="ECO:0000256" key="5">
    <source>
        <dbReference type="ARBA" id="ARBA00023136"/>
    </source>
</evidence>
<feature type="transmembrane region" description="Helical" evidence="6">
    <location>
        <begin position="367"/>
        <end position="389"/>
    </location>
</feature>
<evidence type="ECO:0000313" key="8">
    <source>
        <dbReference type="Proteomes" id="UP001373496"/>
    </source>
</evidence>
<feature type="transmembrane region" description="Helical" evidence="6">
    <location>
        <begin position="294"/>
        <end position="316"/>
    </location>
</feature>
<comment type="subcellular location">
    <subcellularLocation>
        <location evidence="1">Cell membrane</location>
        <topology evidence="1">Multi-pass membrane protein</topology>
    </subcellularLocation>
</comment>
<dbReference type="RefSeq" id="WP_336392345.1">
    <property type="nucleotide sequence ID" value="NZ_JBAPLV010000011.1"/>
</dbReference>
<dbReference type="EMBL" id="JBAPLV010000011">
    <property type="protein sequence ID" value="MEI4279149.1"/>
    <property type="molecule type" value="Genomic_DNA"/>
</dbReference>
<feature type="transmembrane region" description="Helical" evidence="6">
    <location>
        <begin position="98"/>
        <end position="124"/>
    </location>
</feature>
<feature type="transmembrane region" description="Helical" evidence="6">
    <location>
        <begin position="401"/>
        <end position="421"/>
    </location>
</feature>
<keyword evidence="3 6" id="KW-0812">Transmembrane</keyword>
<gene>
    <name evidence="7" type="ORF">UXQ13_11805</name>
</gene>
<accession>A0ABU8E8H1</accession>
<name>A0ABU8E8H1_9ACTN</name>
<feature type="transmembrane region" description="Helical" evidence="6">
    <location>
        <begin position="57"/>
        <end position="77"/>
    </location>
</feature>
<organism evidence="7 8">
    <name type="scientific">Klenkia terrae</name>
    <dbReference type="NCBI Taxonomy" id="1052259"/>
    <lineage>
        <taxon>Bacteria</taxon>
        <taxon>Bacillati</taxon>
        <taxon>Actinomycetota</taxon>
        <taxon>Actinomycetes</taxon>
        <taxon>Geodermatophilales</taxon>
        <taxon>Geodermatophilaceae</taxon>
        <taxon>Klenkia</taxon>
    </lineage>
</organism>
<proteinExistence type="predicted"/>
<evidence type="ECO:0000256" key="3">
    <source>
        <dbReference type="ARBA" id="ARBA00022692"/>
    </source>
</evidence>
<feature type="transmembrane region" description="Helical" evidence="6">
    <location>
        <begin position="136"/>
        <end position="158"/>
    </location>
</feature>
<evidence type="ECO:0000256" key="1">
    <source>
        <dbReference type="ARBA" id="ARBA00004651"/>
    </source>
</evidence>
<feature type="transmembrane region" description="Helical" evidence="6">
    <location>
        <begin position="337"/>
        <end position="361"/>
    </location>
</feature>
<feature type="transmembrane region" description="Helical" evidence="6">
    <location>
        <begin position="427"/>
        <end position="446"/>
    </location>
</feature>
<keyword evidence="5 6" id="KW-0472">Membrane</keyword>
<dbReference type="Proteomes" id="UP001373496">
    <property type="component" value="Unassembled WGS sequence"/>
</dbReference>
<feature type="transmembrane region" description="Helical" evidence="6">
    <location>
        <begin position="26"/>
        <end position="51"/>
    </location>
</feature>
<keyword evidence="8" id="KW-1185">Reference proteome</keyword>
<keyword evidence="2" id="KW-1003">Cell membrane</keyword>
<dbReference type="InterPro" id="IPR050367">
    <property type="entry name" value="APC_superfamily"/>
</dbReference>
<feature type="transmembrane region" description="Helical" evidence="6">
    <location>
        <begin position="165"/>
        <end position="185"/>
    </location>
</feature>
<reference evidence="7 8" key="1">
    <citation type="submission" date="2024-03" db="EMBL/GenBank/DDBJ databases">
        <title>Draft genome sequence of Klenkia terrae.</title>
        <authorList>
            <person name="Duangmal K."/>
            <person name="Chantavorakit T."/>
        </authorList>
    </citation>
    <scope>NUCLEOTIDE SEQUENCE [LARGE SCALE GENOMIC DNA]</scope>
    <source>
        <strain evidence="7 8">JCM 17786</strain>
    </source>
</reference>
<dbReference type="Pfam" id="PF13520">
    <property type="entry name" value="AA_permease_2"/>
    <property type="match status" value="1"/>
</dbReference>
<comment type="caution">
    <text evidence="7">The sequence shown here is derived from an EMBL/GenBank/DDBJ whole genome shotgun (WGS) entry which is preliminary data.</text>
</comment>
<protein>
    <submittedName>
        <fullName evidence="7">APC family permease</fullName>
    </submittedName>
</protein>
<dbReference type="Gene3D" id="1.20.1740.10">
    <property type="entry name" value="Amino acid/polyamine transporter I"/>
    <property type="match status" value="1"/>
</dbReference>